<keyword evidence="4 10" id="KW-0597">Phosphoprotein</keyword>
<dbReference type="InterPro" id="IPR004358">
    <property type="entry name" value="Sig_transdc_His_kin-like_C"/>
</dbReference>
<comment type="catalytic activity">
    <reaction evidence="1">
        <text>ATP + protein L-histidine = ADP + protein N-phospho-L-histidine.</text>
        <dbReference type="EC" id="2.7.13.3"/>
    </reaction>
</comment>
<dbReference type="SMART" id="SM01079">
    <property type="entry name" value="CHASE"/>
    <property type="match status" value="1"/>
</dbReference>
<dbReference type="SUPFAM" id="SSF47384">
    <property type="entry name" value="Homodimeric domain of signal transducing histidine kinase"/>
    <property type="match status" value="1"/>
</dbReference>
<evidence type="ECO:0000313" key="18">
    <source>
        <dbReference type="Proteomes" id="UP001501169"/>
    </source>
</evidence>
<dbReference type="InterPro" id="IPR001789">
    <property type="entry name" value="Sig_transdc_resp-reg_receiver"/>
</dbReference>
<dbReference type="Gene3D" id="3.30.565.10">
    <property type="entry name" value="Histidine kinase-like ATPase, C-terminal domain"/>
    <property type="match status" value="1"/>
</dbReference>
<dbReference type="PROSITE" id="PS50110">
    <property type="entry name" value="RESPONSE_REGULATORY"/>
    <property type="match status" value="2"/>
</dbReference>
<gene>
    <name evidence="17" type="ORF">GCM10009098_34200</name>
</gene>
<evidence type="ECO:0000259" key="15">
    <source>
        <dbReference type="PROSITE" id="PS50839"/>
    </source>
</evidence>
<dbReference type="Pfam" id="PF03924">
    <property type="entry name" value="CHASE"/>
    <property type="match status" value="1"/>
</dbReference>
<evidence type="ECO:0000313" key="17">
    <source>
        <dbReference type="EMBL" id="GAA0563234.1"/>
    </source>
</evidence>
<dbReference type="Gene3D" id="1.20.120.160">
    <property type="entry name" value="HPT domain"/>
    <property type="match status" value="1"/>
</dbReference>
<dbReference type="PANTHER" id="PTHR45339:SF5">
    <property type="entry name" value="HISTIDINE KINASE"/>
    <property type="match status" value="1"/>
</dbReference>
<dbReference type="SMART" id="SM00448">
    <property type="entry name" value="REC"/>
    <property type="match status" value="2"/>
</dbReference>
<dbReference type="Gene3D" id="3.30.450.20">
    <property type="entry name" value="PAS domain"/>
    <property type="match status" value="3"/>
</dbReference>
<dbReference type="Pfam" id="PF01627">
    <property type="entry name" value="Hpt"/>
    <property type="match status" value="1"/>
</dbReference>
<keyword evidence="8 11" id="KW-0472">Membrane</keyword>
<dbReference type="SMART" id="SM00387">
    <property type="entry name" value="HATPase_c"/>
    <property type="match status" value="1"/>
</dbReference>
<dbReference type="InterPro" id="IPR003594">
    <property type="entry name" value="HATPase_dom"/>
</dbReference>
<feature type="modified residue" description="4-aspartylphosphate" evidence="10">
    <location>
        <position position="1048"/>
    </location>
</feature>
<organism evidence="17 18">
    <name type="scientific">Rheinheimera aquimaris</name>
    <dbReference type="NCBI Taxonomy" id="412437"/>
    <lineage>
        <taxon>Bacteria</taxon>
        <taxon>Pseudomonadati</taxon>
        <taxon>Pseudomonadota</taxon>
        <taxon>Gammaproteobacteria</taxon>
        <taxon>Chromatiales</taxon>
        <taxon>Chromatiaceae</taxon>
        <taxon>Rheinheimera</taxon>
    </lineage>
</organism>
<feature type="domain" description="Response regulatory" evidence="13">
    <location>
        <begin position="1139"/>
        <end position="1257"/>
    </location>
</feature>
<dbReference type="SUPFAM" id="SSF55874">
    <property type="entry name" value="ATPase domain of HSP90 chaperone/DNA topoisomerase II/histidine kinase"/>
    <property type="match status" value="1"/>
</dbReference>
<evidence type="ECO:0000256" key="5">
    <source>
        <dbReference type="ARBA" id="ARBA00022692"/>
    </source>
</evidence>
<dbReference type="Proteomes" id="UP001501169">
    <property type="component" value="Unassembled WGS sequence"/>
</dbReference>
<feature type="transmembrane region" description="Helical" evidence="11">
    <location>
        <begin position="306"/>
        <end position="329"/>
    </location>
</feature>
<name>A0ABN1EBY1_9GAMM</name>
<dbReference type="EC" id="2.7.13.3" evidence="3"/>
<dbReference type="InterPro" id="IPR011006">
    <property type="entry name" value="CheY-like_superfamily"/>
</dbReference>
<dbReference type="CDD" id="cd00130">
    <property type="entry name" value="PAS"/>
    <property type="match status" value="1"/>
</dbReference>
<dbReference type="Pfam" id="PF00072">
    <property type="entry name" value="Response_reg"/>
    <property type="match status" value="2"/>
</dbReference>
<dbReference type="InterPro" id="IPR036097">
    <property type="entry name" value="HisK_dim/P_sf"/>
</dbReference>
<evidence type="ECO:0000256" key="3">
    <source>
        <dbReference type="ARBA" id="ARBA00012438"/>
    </source>
</evidence>
<dbReference type="InterPro" id="IPR003661">
    <property type="entry name" value="HisK_dim/P_dom"/>
</dbReference>
<evidence type="ECO:0000256" key="10">
    <source>
        <dbReference type="PROSITE-ProRule" id="PRU00169"/>
    </source>
</evidence>
<dbReference type="Pfam" id="PF13426">
    <property type="entry name" value="PAS_9"/>
    <property type="match status" value="3"/>
</dbReference>
<dbReference type="PROSITE" id="PS50109">
    <property type="entry name" value="HIS_KIN"/>
    <property type="match status" value="1"/>
</dbReference>
<dbReference type="CDD" id="cd00082">
    <property type="entry name" value="HisKA"/>
    <property type="match status" value="1"/>
</dbReference>
<evidence type="ECO:0000256" key="4">
    <source>
        <dbReference type="ARBA" id="ARBA00022553"/>
    </source>
</evidence>
<dbReference type="InterPro" id="IPR005467">
    <property type="entry name" value="His_kinase_dom"/>
</dbReference>
<reference evidence="17 18" key="1">
    <citation type="journal article" date="2019" name="Int. J. Syst. Evol. Microbiol.">
        <title>The Global Catalogue of Microorganisms (GCM) 10K type strain sequencing project: providing services to taxonomists for standard genome sequencing and annotation.</title>
        <authorList>
            <consortium name="The Broad Institute Genomics Platform"/>
            <consortium name="The Broad Institute Genome Sequencing Center for Infectious Disease"/>
            <person name="Wu L."/>
            <person name="Ma J."/>
        </authorList>
    </citation>
    <scope>NUCLEOTIDE SEQUENCE [LARGE SCALE GENOMIC DNA]</scope>
    <source>
        <strain evidence="17 18">JCM 14331</strain>
    </source>
</reference>
<feature type="domain" description="Response regulatory" evidence="13">
    <location>
        <begin position="994"/>
        <end position="1118"/>
    </location>
</feature>
<dbReference type="PANTHER" id="PTHR45339">
    <property type="entry name" value="HYBRID SIGNAL TRANSDUCTION HISTIDINE KINASE J"/>
    <property type="match status" value="1"/>
</dbReference>
<dbReference type="InterPro" id="IPR000014">
    <property type="entry name" value="PAS"/>
</dbReference>
<keyword evidence="18" id="KW-1185">Reference proteome</keyword>
<dbReference type="PROSITE" id="PS50894">
    <property type="entry name" value="HPT"/>
    <property type="match status" value="1"/>
</dbReference>
<dbReference type="InterPro" id="IPR035965">
    <property type="entry name" value="PAS-like_dom_sf"/>
</dbReference>
<dbReference type="InterPro" id="IPR036890">
    <property type="entry name" value="HATPase_C_sf"/>
</dbReference>
<evidence type="ECO:0000256" key="7">
    <source>
        <dbReference type="ARBA" id="ARBA00023012"/>
    </source>
</evidence>
<sequence length="1485" mass="164971">MKLRIANQKSLFMFLVLLTITGVCTAFYSEHLITSRNEAVINDSLETELKSVVEAVSEAVRTYEYGLRALKAAVDTVGFENFNYQAQLSYFKSRDYSTEFPGARGFGVIKKVAEADLEKFLDAARNDRNGDFNLKQLDSPKDPLFIIQYIEPENVNGQAVGLDVGSEFFRRQAALISATSRTTQLTGPITLVQASQKAKHGFLLLHPIFKVNAKSLEEELVGWVYAPLLIHEILDSVTKGQEAFNVAISDVTAPVPISFYGNWDESELSAKVFVTDEVDVFGRRWLVKGIPTPTYLAELPLENATFVFWQIVVVTMLIVVLLFVVVHYFSQRLSHLKSRLSFASVVENASDGVIGLNSQFAVTSWNKSAKSIFDFVEPESVNKPFLNWLGRAISSEKLISMYKQVAKGQVLNNINIKYQPLETKGERYLSINMSPLFINKEFSGATITVHDSTDIVNLQHELMNKNKELLKDISSTSQKLLSQISFEDSILNNTTLAIIKCRVDGEITLFNQMACRLFGFSVSEVVGKRNITQFFDATALKIAPQADKLPEDFLHQMKSQSMAGEHISVKCLLKNKSDELFPTLLNVAPIYGEDKIESYVFIVNDISQNQLLARNLELVESAVDNAQDVLLWLTPDGNIFHCNPYAKIILGLNISAEQKRNISEVMNLNHSDTWDNIRKSVLLSGRKTFEASFYKNGRYISYNLVSACLLTIENEQVIYLAAKDISEIQEKEKLLSIALEKADAASTAKTDFIANMSHELRTPLNAVSGSLQLLELTESEQKQQNYLAAAKEAVGSLTSIVNDILEFTSLDGEQIAIKNSDVELDEILSQVGVQLYALVKNKPVEVHYSVDKDVPHFFSTDAIKIKRILKNLGGNAVKFTDKGEVVIRIFVMETLDNGKIRLGISVKDTGVGIASDKLTSIFELFSQADNTASRQHGGLGLGLTIASRYAQLLGGDIKVQSEVGSGSEFICDILVGPASSLKTVRIPDPHKQVNVLLVDDNKTSLQILTDTLAQLNWNITSTTKPDEALQLYMSACDHGEPFDIALLDWKMPVTDGWELAAEIRKITPVDKMPLLIMVTAHNRDELSDKFNEQVNVLNGFLTKPVTRSQIFNAYFDALSVPDLTKHGSTFEEKALAGVRILLVEDNPTNQLIAKELLEARGAILTIASGGEQAIRELENSLLNFHVILMDIQMPGLDGYETCRRIKTKDKFKLLPIIAMTANVLPSDKQKCFDAGMIAHIGKPFDLQEVIFTIERVLKGTPQTEYVRELKDHRLAMSEEVIAYCKSCSISIDAAMQRFSNVVPTYIRSLDLFILDLQQYTDELVGGITEHDELKRLFHTLKSTAGALGFSPLSEVSAELEQSIASNNSASLSPEQMNLALRNLSVALEQSIRLRALMGSQDEQSVGSSVTEDKADFLQTFELLCSEVTNFNMHALDTLLEILPELNNVSPAIADKLVASLNKLKFKEAKVILAELNDMLGNPNGN</sequence>
<feature type="domain" description="PAS" evidence="14">
    <location>
        <begin position="490"/>
        <end position="535"/>
    </location>
</feature>
<protein>
    <recommendedName>
        <fullName evidence="3">histidine kinase</fullName>
        <ecNumber evidence="3">2.7.13.3</ecNumber>
    </recommendedName>
</protein>
<dbReference type="Gene3D" id="3.40.50.2300">
    <property type="match status" value="2"/>
</dbReference>
<comment type="caution">
    <text evidence="17">The sequence shown here is derived from an EMBL/GenBank/DDBJ whole genome shotgun (WGS) entry which is preliminary data.</text>
</comment>
<dbReference type="InterPro" id="IPR042240">
    <property type="entry name" value="CHASE_sf"/>
</dbReference>
<evidence type="ECO:0000256" key="8">
    <source>
        <dbReference type="ARBA" id="ARBA00023136"/>
    </source>
</evidence>
<dbReference type="Pfam" id="PF02518">
    <property type="entry name" value="HATPase_c"/>
    <property type="match status" value="1"/>
</dbReference>
<dbReference type="InterPro" id="IPR036641">
    <property type="entry name" value="HPT_dom_sf"/>
</dbReference>
<evidence type="ECO:0000259" key="14">
    <source>
        <dbReference type="PROSITE" id="PS50112"/>
    </source>
</evidence>
<keyword evidence="6 11" id="KW-1133">Transmembrane helix</keyword>
<proteinExistence type="predicted"/>
<keyword evidence="7" id="KW-0902">Two-component regulatory system</keyword>
<dbReference type="PROSITE" id="PS50112">
    <property type="entry name" value="PAS"/>
    <property type="match status" value="1"/>
</dbReference>
<evidence type="ECO:0000256" key="2">
    <source>
        <dbReference type="ARBA" id="ARBA00004370"/>
    </source>
</evidence>
<evidence type="ECO:0000256" key="9">
    <source>
        <dbReference type="PROSITE-ProRule" id="PRU00110"/>
    </source>
</evidence>
<evidence type="ECO:0000256" key="1">
    <source>
        <dbReference type="ARBA" id="ARBA00000085"/>
    </source>
</evidence>
<accession>A0ABN1EBY1</accession>
<feature type="modified residue" description="4-aspartylphosphate" evidence="10">
    <location>
        <position position="1190"/>
    </location>
</feature>
<dbReference type="PRINTS" id="PR00344">
    <property type="entry name" value="BCTRLSENSOR"/>
</dbReference>
<dbReference type="EMBL" id="BAAAEO010000006">
    <property type="protein sequence ID" value="GAA0563234.1"/>
    <property type="molecule type" value="Genomic_DNA"/>
</dbReference>
<evidence type="ECO:0000259" key="16">
    <source>
        <dbReference type="PROSITE" id="PS50894"/>
    </source>
</evidence>
<dbReference type="InterPro" id="IPR008207">
    <property type="entry name" value="Sig_transdc_His_kin_Hpt_dom"/>
</dbReference>
<dbReference type="Gene3D" id="1.10.287.130">
    <property type="match status" value="1"/>
</dbReference>
<dbReference type="Pfam" id="PF00512">
    <property type="entry name" value="HisKA"/>
    <property type="match status" value="1"/>
</dbReference>
<evidence type="ECO:0000259" key="13">
    <source>
        <dbReference type="PROSITE" id="PS50110"/>
    </source>
</evidence>
<dbReference type="RefSeq" id="WP_226768126.1">
    <property type="nucleotide sequence ID" value="NZ_BAAAEO010000006.1"/>
</dbReference>
<evidence type="ECO:0000256" key="11">
    <source>
        <dbReference type="SAM" id="Phobius"/>
    </source>
</evidence>
<feature type="domain" description="HPt" evidence="16">
    <location>
        <begin position="1294"/>
        <end position="1400"/>
    </location>
</feature>
<dbReference type="SMART" id="SM00091">
    <property type="entry name" value="PAS"/>
    <property type="match status" value="3"/>
</dbReference>
<comment type="subcellular location">
    <subcellularLocation>
        <location evidence="2">Membrane</location>
    </subcellularLocation>
</comment>
<dbReference type="SUPFAM" id="SSF47226">
    <property type="entry name" value="Histidine-containing phosphotransfer domain, HPT domain"/>
    <property type="match status" value="1"/>
</dbReference>
<dbReference type="SMART" id="SM00388">
    <property type="entry name" value="HisKA"/>
    <property type="match status" value="1"/>
</dbReference>
<dbReference type="PROSITE" id="PS50839">
    <property type="entry name" value="CHASE"/>
    <property type="match status" value="1"/>
</dbReference>
<evidence type="ECO:0000259" key="12">
    <source>
        <dbReference type="PROSITE" id="PS50109"/>
    </source>
</evidence>
<feature type="domain" description="CHASE" evidence="15">
    <location>
        <begin position="70"/>
        <end position="237"/>
    </location>
</feature>
<keyword evidence="5 11" id="KW-0812">Transmembrane</keyword>
<dbReference type="SUPFAM" id="SSF55785">
    <property type="entry name" value="PYP-like sensor domain (PAS domain)"/>
    <property type="match status" value="3"/>
</dbReference>
<dbReference type="NCBIfam" id="TIGR00229">
    <property type="entry name" value="sensory_box"/>
    <property type="match status" value="2"/>
</dbReference>
<dbReference type="Gene3D" id="3.30.450.350">
    <property type="entry name" value="CHASE domain"/>
    <property type="match status" value="1"/>
</dbReference>
<dbReference type="CDD" id="cd16922">
    <property type="entry name" value="HATPase_EvgS-ArcB-TorS-like"/>
    <property type="match status" value="1"/>
</dbReference>
<dbReference type="InterPro" id="IPR006189">
    <property type="entry name" value="CHASE_dom"/>
</dbReference>
<feature type="domain" description="Histidine kinase" evidence="12">
    <location>
        <begin position="755"/>
        <end position="977"/>
    </location>
</feature>
<feature type="modified residue" description="Phosphohistidine" evidence="9">
    <location>
        <position position="1338"/>
    </location>
</feature>
<dbReference type="SUPFAM" id="SSF52172">
    <property type="entry name" value="CheY-like"/>
    <property type="match status" value="2"/>
</dbReference>
<evidence type="ECO:0000256" key="6">
    <source>
        <dbReference type="ARBA" id="ARBA00022989"/>
    </source>
</evidence>
<dbReference type="CDD" id="cd17546">
    <property type="entry name" value="REC_hyHK_CKI1_RcsC-like"/>
    <property type="match status" value="2"/>
</dbReference>